<comment type="caution">
    <text evidence="5">The sequence shown here is derived from an EMBL/GenBank/DDBJ whole genome shotgun (WGS) entry which is preliminary data.</text>
</comment>
<feature type="compositionally biased region" description="Polar residues" evidence="2">
    <location>
        <begin position="118"/>
        <end position="127"/>
    </location>
</feature>
<sequence length="814" mass="93798">MIPLARQSTDDDRPIGLKLARNMYGFQRDNGSNTQGSSHLSKDMFRRTLPRDETPRESVDSDYSSRPSFSGPAKGLFQQGTATPSTSTTSPVVPARSPFRIRDSQASLRANMEKTKRGSTPQGPSSQHPHHDTPSRLNELTSDIHQRPISINRESLSVELARLWKSKPDLVKPEDSKSTKAHKKMMDQVDDILLQLLISQAMIEARRFQVLSFEQLEDLQQQHSILLERVVNLTSRLAVEIRIKDTARSLAHLDPSNSKENALEADRKVDHLYTGLSELTEQESNLRRKILEHTAGVLAIGIQKLETEGNQKIRDSDKDAGFRDLEKKLMERETEIQSLRADSFHSDQNSRQMADLRSELEQMTNRLDMIVRRYQLEEEDAIDNLSDSAYRRSIASSTSSLSLLDSVEKHLTSYKTKVQQLERKLEARDREQEFESLSEKKLELQLQAMQTKKEAAEARCEELIQQSKQASQNSSTELELRLTEAEQRAVRAEEELQKAEEEKSRLKLLLAEMELKSNKAQSQATHMSGREKELQEELDKYREEALSLNAEKEKWQRILKRQSLMEIIEGDGDTLKTKYEQQLEELSQEYDAQLNEQRALLEKTNKTCEQLRTDRDKSAAICKDLEDLIRDKSRILDARDLQITKLEAELQELRHGSRPNADLALREAQKTFAAREAAWIEQNAAVEANFEGMLKEFDRLTSAAMDFETSRMKYERRIDELSQEIHKLDTALTNERINKLGYGTGDTPTTASLRKEFRSLVNDMKAEHQRQLDREAEENKRLERLLKDMKHDREMLRYERVNKSVQTAPVAWQV</sequence>
<feature type="coiled-coil region" evidence="1">
    <location>
        <begin position="765"/>
        <end position="799"/>
    </location>
</feature>
<feature type="domain" description="DUF7801" evidence="4">
    <location>
        <begin position="645"/>
        <end position="741"/>
    </location>
</feature>
<organism evidence="5 6">
    <name type="scientific">Apophysomyces ossiformis</name>
    <dbReference type="NCBI Taxonomy" id="679940"/>
    <lineage>
        <taxon>Eukaryota</taxon>
        <taxon>Fungi</taxon>
        <taxon>Fungi incertae sedis</taxon>
        <taxon>Mucoromycota</taxon>
        <taxon>Mucoromycotina</taxon>
        <taxon>Mucoromycetes</taxon>
        <taxon>Mucorales</taxon>
        <taxon>Mucorineae</taxon>
        <taxon>Mucoraceae</taxon>
        <taxon>Apophysomyces</taxon>
    </lineage>
</organism>
<evidence type="ECO:0000256" key="2">
    <source>
        <dbReference type="SAM" id="MobiDB-lite"/>
    </source>
</evidence>
<dbReference type="Pfam" id="PF25078">
    <property type="entry name" value="DUF7801"/>
    <property type="match status" value="1"/>
</dbReference>
<evidence type="ECO:0000259" key="3">
    <source>
        <dbReference type="Pfam" id="PF15456"/>
    </source>
</evidence>
<dbReference type="InterPro" id="IPR029191">
    <property type="entry name" value="Uds1"/>
</dbReference>
<feature type="domain" description="Up-regulated during septation protein 1" evidence="3">
    <location>
        <begin position="195"/>
        <end position="299"/>
    </location>
</feature>
<reference evidence="5" key="1">
    <citation type="submission" date="2020-01" db="EMBL/GenBank/DDBJ databases">
        <title>Genome Sequencing of Three Apophysomyces-Like Fungal Strains Confirms a Novel Fungal Genus in the Mucoromycota with divergent Burkholderia-like Endosymbiotic Bacteria.</title>
        <authorList>
            <person name="Stajich J.E."/>
            <person name="Macias A.M."/>
            <person name="Carter-House D."/>
            <person name="Lovett B."/>
            <person name="Kasson L.R."/>
            <person name="Berry K."/>
            <person name="Grigoriev I."/>
            <person name="Chang Y."/>
            <person name="Spatafora J."/>
            <person name="Kasson M.T."/>
        </authorList>
    </citation>
    <scope>NUCLEOTIDE SEQUENCE</scope>
    <source>
        <strain evidence="5">NRRL A-21654</strain>
    </source>
</reference>
<evidence type="ECO:0000313" key="6">
    <source>
        <dbReference type="Proteomes" id="UP000605846"/>
    </source>
</evidence>
<feature type="coiled-coil region" evidence="1">
    <location>
        <begin position="404"/>
        <end position="614"/>
    </location>
</feature>
<feature type="compositionally biased region" description="Polar residues" evidence="2">
    <location>
        <begin position="29"/>
        <end position="39"/>
    </location>
</feature>
<feature type="compositionally biased region" description="Low complexity" evidence="2">
    <location>
        <begin position="81"/>
        <end position="98"/>
    </location>
</feature>
<proteinExistence type="predicted"/>
<dbReference type="OrthoDB" id="5569911at2759"/>
<feature type="coiled-coil region" evidence="1">
    <location>
        <begin position="704"/>
        <end position="738"/>
    </location>
</feature>
<feature type="region of interest" description="Disordered" evidence="2">
    <location>
        <begin position="26"/>
        <end position="137"/>
    </location>
</feature>
<dbReference type="Proteomes" id="UP000605846">
    <property type="component" value="Unassembled WGS sequence"/>
</dbReference>
<feature type="compositionally biased region" description="Basic and acidic residues" evidence="2">
    <location>
        <begin position="40"/>
        <end position="59"/>
    </location>
</feature>
<name>A0A8H7EL05_9FUNG</name>
<protein>
    <recommendedName>
        <fullName evidence="7">Up-regulated during septation protein 1 domain-containing protein</fullName>
    </recommendedName>
</protein>
<evidence type="ECO:0000313" key="5">
    <source>
        <dbReference type="EMBL" id="KAF7722130.1"/>
    </source>
</evidence>
<keyword evidence="1" id="KW-0175">Coiled coil</keyword>
<evidence type="ECO:0000259" key="4">
    <source>
        <dbReference type="Pfam" id="PF25078"/>
    </source>
</evidence>
<dbReference type="Pfam" id="PF15456">
    <property type="entry name" value="Uds1"/>
    <property type="match status" value="1"/>
</dbReference>
<keyword evidence="6" id="KW-1185">Reference proteome</keyword>
<dbReference type="InterPro" id="IPR056703">
    <property type="entry name" value="DUF7801"/>
</dbReference>
<gene>
    <name evidence="5" type="ORF">EC973_003674</name>
</gene>
<dbReference type="AlphaFoldDB" id="A0A8H7EL05"/>
<dbReference type="EMBL" id="JABAYA010000212">
    <property type="protein sequence ID" value="KAF7722130.1"/>
    <property type="molecule type" value="Genomic_DNA"/>
</dbReference>
<feature type="coiled-coil region" evidence="1">
    <location>
        <begin position="322"/>
        <end position="380"/>
    </location>
</feature>
<evidence type="ECO:0008006" key="7">
    <source>
        <dbReference type="Google" id="ProtNLM"/>
    </source>
</evidence>
<accession>A0A8H7EL05</accession>
<evidence type="ECO:0000256" key="1">
    <source>
        <dbReference type="SAM" id="Coils"/>
    </source>
</evidence>